<proteinExistence type="predicted"/>
<feature type="domain" description="SPX" evidence="5">
    <location>
        <begin position="1062"/>
        <end position="1226"/>
    </location>
</feature>
<evidence type="ECO:0000313" key="8">
    <source>
        <dbReference type="Proteomes" id="UP001337655"/>
    </source>
</evidence>
<dbReference type="PANTHER" id="PTHR24198:SF165">
    <property type="entry name" value="ANKYRIN REPEAT-CONTAINING PROTEIN-RELATED"/>
    <property type="match status" value="1"/>
</dbReference>
<evidence type="ECO:0000259" key="6">
    <source>
        <dbReference type="PROSITE" id="PS51704"/>
    </source>
</evidence>
<dbReference type="Gene3D" id="2.60.40.10">
    <property type="entry name" value="Immunoglobulins"/>
    <property type="match status" value="4"/>
</dbReference>
<evidence type="ECO:0000256" key="4">
    <source>
        <dbReference type="SAM" id="MobiDB-lite"/>
    </source>
</evidence>
<evidence type="ECO:0000256" key="1">
    <source>
        <dbReference type="ARBA" id="ARBA00022737"/>
    </source>
</evidence>
<feature type="repeat" description="ANK" evidence="3">
    <location>
        <begin position="1477"/>
        <end position="1510"/>
    </location>
</feature>
<feature type="domain" description="GP-PDE" evidence="6">
    <location>
        <begin position="1758"/>
        <end position="2068"/>
    </location>
</feature>
<sequence length="2071" mass="226130">MDGPRRMNANARRMLRPAPGYLAALRLTWLATAVTFTSATPGIALPFNAQVPVVARVGEPYEFQFSSSTFAPDNANFTYSLSDQPAWLSLDSVTRTLSGAPSSADEGASSFTLTAADDTGAAHIPCVLVVSKDPPPQIEWSITQQLAADANLSSSDPAVITMLPSREFRLTFRQDSFIDIVQRKLSYYAALIDHTPLPAWLEFEDKTLTFFGTSPQLSAFPQSWDVELIASDVEGFAGAAASFTFAIGIQKLAFAPGMQTVNMTAGEELRYNELADTLFLNGINVDAAIIKSADASVPSWMDFDPQTLGLSGMVPPGAPDQNITVSVTDELGNEATAIVMLKNGVASVFAAKIPTLTAHSGKEFSYHFPDSLFAPHVPSLMVTLPETATWLHFNPETRTLSGTVPKETTDSTIEGTITAKSSDAAPGEDQTFAISIKAATPTVPSPRKTSTPGSDTSTSTPIPLAAVAAGEGHHLSTGAVAGIVVGTLVAIAIIAALLVLCWRRRRRTEGYVEAVSPEKRTISRPILPPDAGSIAVTTDVHRDIERYADSGDRLAPLQTEPAPHIALDLPSKPGKNHMKWSKRFSRISLASSIGNGEEAIRADSNIPTWGVDATALHTTPHDSFSVPAEIARSSRPLSDRSPTKAALRRLREKRESRQSVGLGIDTGGALLLPRHSSKGARTRRRPVSSLGQSTMQDRSSMATQSTRGTSVLSTRPSDFPRPPTRSTMTDSKSFLTWGPEGKRKSIRLVARSDSTLDNRSLQDKRQSFIRNRASTSLASPLFAHGSRAPTDPRMNGHSSVNGSVAGSSRRTKRGRSQVTSYSNSSSLEPPPRDPRRLSAKLRSRFAPSFPRAVTKSTLGADDEGVENESDSEYDSTSESITESDLAAEMALPRHKRSWVLPGEASPTPPPAPPTSRQVSRGVTPSSGGGAPRQKWKERLRERSSSPLATAVAVSVGDTQPSTNPAQGSEKRRSRLSEPMALVSNDSLSKAKLERPRLVHTGSKRPVSVERVQRLSSLRAETEDVRPGSEMWEAMEEAGLMPPTIGEGREGTGRSDRSGPAFLKFGKHIQKRQLEIPEYAASFVDYKALKKLIKKLSTTPIINAQHAASAGEAAQDAQAALQANKGTFFFRLERELEKVNTFYLQKEAELKLRLKTLLDKQRDLKSRSRPASKLSSNYVTLDEGFQLFSNDLDKLQQFVQVNQTAFSKILKKLRTKELYLSRAVDVQPCFDREVISKLSDQARDGQLELQAWAEGEQITYTPSVELENRVPGPGRDDDIETQVMQAVNAGNVAVLEDWIQRAPTQDDAQKRISRMFLDTVNTASPKAQQYLYRTDRIDFNYADPINRRNCIHEAAVSGKIDVLRAALTKGADIRAPDVYGRIPLHYACMHGQLEMVQALAQAGPDTVNTKDYDNFTPLIHGVVRAEAGSVEAMLALGAYVDPPGDADHNPLDLACQYGSPLIIRQMLQYGPKILPDAEGLFPQHLVARFGGARETLQLLKEYGVDMDQQDKLYQWTPIFHAASEGHLHCLQQLLEFRVKANAKDEKGLSAMYYAAWEGHLDCMQLLARASAAQVEPARAPVAPVMPPPSLTASTGMVPQDDPETIPDLILPPPIIPLRRYGHNFLDTTKTFILLSFDELGSDAIEFYDDNKYPAARLTISSKSSDLIPRSVPLPVQDDAKTISFQIENLSTFSIDFDIYPTFGSKVIARAAASSRVFTGKASSSGIWHLELFDPRLRTIGRINFRYQVVTPFHGIPLEITTFATYWKATSQDDAHPSNLITGSSLSGDFLRLFVQVTRDCVPVLFNDWALPSSKNDLISRMTYQEFETAGLEAGRGRGVVQGLVGSGIDRNNLANAQRQIARSYASLADALAVLPPDLHLEIHVCYPSRAEEEQLHLGPSQNMNNVVDNVLAVVFAHARHLRETQLQATKEDELRNFVFSSYNPDICTALNWKQPNYPVLLCNELGVAPPDEQQQPSASNTINNCGRTSMSIKESVRIATSNNLMGLICTSRLLDLVPALVASVKEAGLVLISDYSRDVKRTSPASVMSLPQGVDGLLMDNAVLRFKDAIDQ</sequence>
<dbReference type="RefSeq" id="XP_064660475.1">
    <property type="nucleotide sequence ID" value="XM_064801845.1"/>
</dbReference>
<dbReference type="CDD" id="cd12087">
    <property type="entry name" value="TM_EGFR-like"/>
    <property type="match status" value="1"/>
</dbReference>
<dbReference type="Proteomes" id="UP001337655">
    <property type="component" value="Unassembled WGS sequence"/>
</dbReference>
<feature type="compositionally biased region" description="Basic residues" evidence="4">
    <location>
        <begin position="675"/>
        <end position="686"/>
    </location>
</feature>
<feature type="compositionally biased region" description="Polar residues" evidence="4">
    <location>
        <begin position="796"/>
        <end position="808"/>
    </location>
</feature>
<dbReference type="Gene3D" id="3.20.20.190">
    <property type="entry name" value="Phosphatidylinositol (PI) phosphodiesterase"/>
    <property type="match status" value="1"/>
</dbReference>
<feature type="repeat" description="ANK" evidence="3">
    <location>
        <begin position="1345"/>
        <end position="1377"/>
    </location>
</feature>
<dbReference type="Gene3D" id="1.25.40.20">
    <property type="entry name" value="Ankyrin repeat-containing domain"/>
    <property type="match status" value="1"/>
</dbReference>
<dbReference type="EMBL" id="JAVRRT010000006">
    <property type="protein sequence ID" value="KAK5171447.1"/>
    <property type="molecule type" value="Genomic_DNA"/>
</dbReference>
<dbReference type="GO" id="GO:0008081">
    <property type="term" value="F:phosphoric diester hydrolase activity"/>
    <property type="evidence" value="ECO:0007669"/>
    <property type="project" value="InterPro"/>
</dbReference>
<feature type="repeat" description="ANK" evidence="3">
    <location>
        <begin position="1378"/>
        <end position="1410"/>
    </location>
</feature>
<dbReference type="SMART" id="SM00736">
    <property type="entry name" value="CADG"/>
    <property type="match status" value="3"/>
</dbReference>
<feature type="compositionally biased region" description="Low complexity" evidence="4">
    <location>
        <begin position="449"/>
        <end position="460"/>
    </location>
</feature>
<feature type="region of interest" description="Disordered" evidence="4">
    <location>
        <begin position="438"/>
        <end position="460"/>
    </location>
</feature>
<dbReference type="PROSITE" id="PS51704">
    <property type="entry name" value="GP_PDE"/>
    <property type="match status" value="1"/>
</dbReference>
<feature type="region of interest" description="Disordered" evidence="4">
    <location>
        <begin position="898"/>
        <end position="993"/>
    </location>
</feature>
<dbReference type="InterPro" id="IPR057506">
    <property type="entry name" value="C2_GPCPD1"/>
</dbReference>
<comment type="caution">
    <text evidence="7">The sequence shown here is derived from an EMBL/GenBank/DDBJ whole genome shotgun (WGS) entry which is preliminary data.</text>
</comment>
<dbReference type="SUPFAM" id="SSF51695">
    <property type="entry name" value="PLC-like phosphodiesterases"/>
    <property type="match status" value="1"/>
</dbReference>
<dbReference type="Pfam" id="PF05345">
    <property type="entry name" value="He_PIG"/>
    <property type="match status" value="3"/>
</dbReference>
<dbReference type="GeneID" id="89925937"/>
<feature type="compositionally biased region" description="Polar residues" evidence="4">
    <location>
        <begin position="724"/>
        <end position="734"/>
    </location>
</feature>
<evidence type="ECO:0000256" key="2">
    <source>
        <dbReference type="ARBA" id="ARBA00023043"/>
    </source>
</evidence>
<dbReference type="SUPFAM" id="SSF48403">
    <property type="entry name" value="Ankyrin repeat"/>
    <property type="match status" value="1"/>
</dbReference>
<feature type="compositionally biased region" description="Basic and acidic residues" evidence="4">
    <location>
        <begin position="934"/>
        <end position="943"/>
    </location>
</feature>
<organism evidence="7 8">
    <name type="scientific">Saxophila tyrrhenica</name>
    <dbReference type="NCBI Taxonomy" id="1690608"/>
    <lineage>
        <taxon>Eukaryota</taxon>
        <taxon>Fungi</taxon>
        <taxon>Dikarya</taxon>
        <taxon>Ascomycota</taxon>
        <taxon>Pezizomycotina</taxon>
        <taxon>Dothideomycetes</taxon>
        <taxon>Dothideomycetidae</taxon>
        <taxon>Mycosphaerellales</taxon>
        <taxon>Extremaceae</taxon>
        <taxon>Saxophila</taxon>
    </lineage>
</organism>
<evidence type="ECO:0000259" key="5">
    <source>
        <dbReference type="PROSITE" id="PS51382"/>
    </source>
</evidence>
<dbReference type="InterPro" id="IPR017946">
    <property type="entry name" value="PLC-like_Pdiesterase_TIM-brl"/>
</dbReference>
<dbReference type="InterPro" id="IPR015919">
    <property type="entry name" value="Cadherin-like_sf"/>
</dbReference>
<feature type="compositionally biased region" description="Polar residues" evidence="4">
    <location>
        <begin position="916"/>
        <end position="925"/>
    </location>
</feature>
<dbReference type="PROSITE" id="PS50088">
    <property type="entry name" value="ANK_REPEAT"/>
    <property type="match status" value="3"/>
</dbReference>
<dbReference type="InterPro" id="IPR030395">
    <property type="entry name" value="GP_PDE_dom"/>
</dbReference>
<dbReference type="GO" id="GO:0006629">
    <property type="term" value="P:lipid metabolic process"/>
    <property type="evidence" value="ECO:0007669"/>
    <property type="project" value="InterPro"/>
</dbReference>
<feature type="compositionally biased region" description="Polar residues" evidence="4">
    <location>
        <begin position="956"/>
        <end position="966"/>
    </location>
</feature>
<dbReference type="Pfam" id="PF25329">
    <property type="entry name" value="C2_GDE1"/>
    <property type="match status" value="1"/>
</dbReference>
<dbReference type="PANTHER" id="PTHR24198">
    <property type="entry name" value="ANKYRIN REPEAT AND PROTEIN KINASE DOMAIN-CONTAINING PROTEIN"/>
    <property type="match status" value="1"/>
</dbReference>
<dbReference type="PROSITE" id="PS50297">
    <property type="entry name" value="ANK_REP_REGION"/>
    <property type="match status" value="1"/>
</dbReference>
<evidence type="ECO:0000313" key="7">
    <source>
        <dbReference type="EMBL" id="KAK5171447.1"/>
    </source>
</evidence>
<dbReference type="Pfam" id="PF03009">
    <property type="entry name" value="GDPD"/>
    <property type="match status" value="1"/>
</dbReference>
<keyword evidence="8" id="KW-1185">Reference proteome</keyword>
<dbReference type="PROSITE" id="PS51382">
    <property type="entry name" value="SPX"/>
    <property type="match status" value="1"/>
</dbReference>
<name>A0AAV9PGK7_9PEZI</name>
<evidence type="ECO:0000256" key="3">
    <source>
        <dbReference type="PROSITE-ProRule" id="PRU00023"/>
    </source>
</evidence>
<dbReference type="InterPro" id="IPR013783">
    <property type="entry name" value="Ig-like_fold"/>
</dbReference>
<feature type="region of interest" description="Disordered" evidence="4">
    <location>
        <begin position="627"/>
        <end position="738"/>
    </location>
</feature>
<protein>
    <submittedName>
        <fullName evidence="7">Phosphate system positive regulatory protein pho81</fullName>
    </submittedName>
</protein>
<keyword evidence="1" id="KW-0677">Repeat</keyword>
<feature type="region of interest" description="Disordered" evidence="4">
    <location>
        <begin position="852"/>
        <end position="882"/>
    </location>
</feature>
<dbReference type="InterPro" id="IPR036770">
    <property type="entry name" value="Ankyrin_rpt-contain_sf"/>
</dbReference>
<dbReference type="SUPFAM" id="SSF49313">
    <property type="entry name" value="Cadherin-like"/>
    <property type="match status" value="4"/>
</dbReference>
<accession>A0AAV9PGK7</accession>
<dbReference type="GO" id="GO:0016020">
    <property type="term" value="C:membrane"/>
    <property type="evidence" value="ECO:0007669"/>
    <property type="project" value="InterPro"/>
</dbReference>
<feature type="compositionally biased region" description="Acidic residues" evidence="4">
    <location>
        <begin position="860"/>
        <end position="875"/>
    </location>
</feature>
<dbReference type="Pfam" id="PF13637">
    <property type="entry name" value="Ank_4"/>
    <property type="match status" value="1"/>
</dbReference>
<dbReference type="InterPro" id="IPR002110">
    <property type="entry name" value="Ankyrin_rpt"/>
</dbReference>
<feature type="compositionally biased region" description="Polar residues" evidence="4">
    <location>
        <begin position="689"/>
        <end position="716"/>
    </location>
</feature>
<keyword evidence="2 3" id="KW-0040">ANK repeat</keyword>
<reference evidence="7 8" key="1">
    <citation type="submission" date="2023-08" db="EMBL/GenBank/DDBJ databases">
        <title>Black Yeasts Isolated from many extreme environments.</title>
        <authorList>
            <person name="Coleine C."/>
            <person name="Stajich J.E."/>
            <person name="Selbmann L."/>
        </authorList>
    </citation>
    <scope>NUCLEOTIDE SEQUENCE [LARGE SCALE GENOMIC DNA]</scope>
    <source>
        <strain evidence="7 8">CCFEE 5935</strain>
    </source>
</reference>
<dbReference type="SMART" id="SM00248">
    <property type="entry name" value="ANK"/>
    <property type="match status" value="7"/>
</dbReference>
<gene>
    <name evidence="7" type="primary">PHO81</name>
    <name evidence="7" type="ORF">LTR77_004591</name>
</gene>
<dbReference type="InterPro" id="IPR006644">
    <property type="entry name" value="Cadg"/>
</dbReference>
<dbReference type="GO" id="GO:0005509">
    <property type="term" value="F:calcium ion binding"/>
    <property type="evidence" value="ECO:0007669"/>
    <property type="project" value="InterPro"/>
</dbReference>
<feature type="compositionally biased region" description="Polar residues" evidence="4">
    <location>
        <begin position="816"/>
        <end position="827"/>
    </location>
</feature>
<dbReference type="InterPro" id="IPR004331">
    <property type="entry name" value="SPX_dom"/>
</dbReference>
<dbReference type="Pfam" id="PF12796">
    <property type="entry name" value="Ank_2"/>
    <property type="match status" value="1"/>
</dbReference>
<dbReference type="CDD" id="cd14483">
    <property type="entry name" value="SPX_PHO81_NUC-2_like"/>
    <property type="match status" value="1"/>
</dbReference>
<feature type="region of interest" description="Disordered" evidence="4">
    <location>
        <begin position="780"/>
        <end position="836"/>
    </location>
</feature>